<gene>
    <name evidence="1" type="ORF">HP552_07415</name>
</gene>
<dbReference type="RefSeq" id="WP_175394923.1">
    <property type="nucleotide sequence ID" value="NZ_JABMCB010000165.1"/>
</dbReference>
<sequence>MTDEIQHLIDIHDRASANEYLRRRDERRRRLIASRMLQLGERDHKYIKQITLCRIEEIEGLKAYLTMEQVMHELGLSEMSLKKYIRQCGLTVYNRMIPRYAIELAKDSVYGILMQKEYQDKKLKTQTQEEYLLEIEERIAEYGKCF</sequence>
<organism evidence="1 2">
    <name type="scientific">Paenibacillus xylanilyticus</name>
    <dbReference type="NCBI Taxonomy" id="248903"/>
    <lineage>
        <taxon>Bacteria</taxon>
        <taxon>Bacillati</taxon>
        <taxon>Bacillota</taxon>
        <taxon>Bacilli</taxon>
        <taxon>Bacillales</taxon>
        <taxon>Paenibacillaceae</taxon>
        <taxon>Paenibacillus</taxon>
    </lineage>
</organism>
<dbReference type="AlphaFoldDB" id="A0A7Y6ESM3"/>
<proteinExistence type="predicted"/>
<evidence type="ECO:0000313" key="1">
    <source>
        <dbReference type="EMBL" id="NUU75067.1"/>
    </source>
</evidence>
<name>A0A7Y6ESM3_9BACL</name>
<evidence type="ECO:0000313" key="2">
    <source>
        <dbReference type="Proteomes" id="UP000526125"/>
    </source>
</evidence>
<dbReference type="EMBL" id="JABMCB010000165">
    <property type="protein sequence ID" value="NUU75067.1"/>
    <property type="molecule type" value="Genomic_DNA"/>
</dbReference>
<dbReference type="Proteomes" id="UP000526125">
    <property type="component" value="Unassembled WGS sequence"/>
</dbReference>
<reference evidence="1 2" key="1">
    <citation type="submission" date="2020-05" db="EMBL/GenBank/DDBJ databases">
        <title>Genome Sequencing of Type Strains.</title>
        <authorList>
            <person name="Lemaire J.F."/>
            <person name="Inderbitzin P."/>
            <person name="Gregorio O.A."/>
            <person name="Collins S.B."/>
            <person name="Wespe N."/>
            <person name="Knight-Connoni V."/>
        </authorList>
    </citation>
    <scope>NUCLEOTIDE SEQUENCE [LARGE SCALE GENOMIC DNA]</scope>
    <source>
        <strain evidence="1 2">LMG 21957</strain>
    </source>
</reference>
<keyword evidence="2" id="KW-1185">Reference proteome</keyword>
<protein>
    <submittedName>
        <fullName evidence="1">Uncharacterized protein</fullName>
    </submittedName>
</protein>
<comment type="caution">
    <text evidence="1">The sequence shown here is derived from an EMBL/GenBank/DDBJ whole genome shotgun (WGS) entry which is preliminary data.</text>
</comment>
<accession>A0A7Y6ESM3</accession>